<evidence type="ECO:0000313" key="7">
    <source>
        <dbReference type="Proteomes" id="UP000473699"/>
    </source>
</evidence>
<evidence type="ECO:0000256" key="3">
    <source>
        <dbReference type="PIRSR" id="PIRSR000390-1"/>
    </source>
</evidence>
<protein>
    <submittedName>
        <fullName evidence="6">DegT/DnrJ/EryC1/StrS family aminotransferase</fullName>
    </submittedName>
</protein>
<dbReference type="Gene3D" id="3.90.1150.10">
    <property type="entry name" value="Aspartate Aminotransferase, domain 1"/>
    <property type="match status" value="1"/>
</dbReference>
<keyword evidence="6" id="KW-0808">Transferase</keyword>
<sequence length="380" mass="42745">MEKKTLPTLDLKRHYAQIREEIDEAIRGVVESQYFVLGPEVKSFETEAANYLEVKHAVGCASGSDALLLDLMALDVGPGDEVITTPFTFFATVSAITRLGATPVFADIDPKSYNLGPAKVLEKITPRTKAFMPVHLFGQMVEMEKIVPELESRGIHIVEDCAQAFGTWRKADGRIVRCGGWGELGAFSFFPTKNLGAYGDGGMVTTNDDAQAERLARLRVHGAGITYFHDEVGLNSRLDALQAAILRVHLRHLDECIEERRRIADRYRMLFAERELSEFMTAPYEIPGNYHTYHQYVVRAQRRDELMNFLGAEGIISRIYYPLPLHLQKCFAFLGGKRGDYPESEKLAEQCLALPIFPGLTMAEQQWVADTIAKFYKDGR</sequence>
<organism evidence="6 7">
    <name type="scientific">Pyramidobacter porci</name>
    <dbReference type="NCBI Taxonomy" id="2605789"/>
    <lineage>
        <taxon>Bacteria</taxon>
        <taxon>Thermotogati</taxon>
        <taxon>Synergistota</taxon>
        <taxon>Synergistia</taxon>
        <taxon>Synergistales</taxon>
        <taxon>Dethiosulfovibrionaceae</taxon>
        <taxon>Pyramidobacter</taxon>
    </lineage>
</organism>
<dbReference type="Proteomes" id="UP000473699">
    <property type="component" value="Unassembled WGS sequence"/>
</dbReference>
<keyword evidence="7" id="KW-1185">Reference proteome</keyword>
<dbReference type="InterPro" id="IPR015424">
    <property type="entry name" value="PyrdxlP-dep_Trfase"/>
</dbReference>
<evidence type="ECO:0000256" key="1">
    <source>
        <dbReference type="ARBA" id="ARBA00022898"/>
    </source>
</evidence>
<feature type="active site" description="Proton acceptor" evidence="3">
    <location>
        <position position="193"/>
    </location>
</feature>
<dbReference type="PANTHER" id="PTHR30244:SF36">
    <property type="entry name" value="3-OXO-GLUCOSE-6-PHOSPHATE:GLUTAMATE AMINOTRANSFERASE"/>
    <property type="match status" value="1"/>
</dbReference>
<dbReference type="InterPro" id="IPR015421">
    <property type="entry name" value="PyrdxlP-dep_Trfase_major"/>
</dbReference>
<keyword evidence="1 4" id="KW-0663">Pyridoxal phosphate</keyword>
<evidence type="ECO:0000256" key="4">
    <source>
        <dbReference type="PIRSR" id="PIRSR000390-2"/>
    </source>
</evidence>
<evidence type="ECO:0000256" key="5">
    <source>
        <dbReference type="RuleBase" id="RU004508"/>
    </source>
</evidence>
<accession>A0A6L5YCI5</accession>
<name>A0A6L5YCI5_9BACT</name>
<evidence type="ECO:0000313" key="6">
    <source>
        <dbReference type="EMBL" id="MST55835.1"/>
    </source>
</evidence>
<dbReference type="FunFam" id="3.40.640.10:FF:000089">
    <property type="entry name" value="Aminotransferase, DegT/DnrJ/EryC1/StrS family"/>
    <property type="match status" value="1"/>
</dbReference>
<gene>
    <name evidence="6" type="ORF">FYJ74_07305</name>
</gene>
<comment type="caution">
    <text evidence="6">The sequence shown here is derived from an EMBL/GenBank/DDBJ whole genome shotgun (WGS) entry which is preliminary data.</text>
</comment>
<dbReference type="GO" id="GO:0000271">
    <property type="term" value="P:polysaccharide biosynthetic process"/>
    <property type="evidence" value="ECO:0007669"/>
    <property type="project" value="TreeGrafter"/>
</dbReference>
<comment type="similarity">
    <text evidence="2 5">Belongs to the DegT/DnrJ/EryC1 family.</text>
</comment>
<dbReference type="RefSeq" id="WP_154528930.1">
    <property type="nucleotide sequence ID" value="NZ_VUNH01000007.1"/>
</dbReference>
<dbReference type="InterPro" id="IPR000653">
    <property type="entry name" value="DegT/StrS_aminotransferase"/>
</dbReference>
<evidence type="ECO:0000256" key="2">
    <source>
        <dbReference type="ARBA" id="ARBA00037999"/>
    </source>
</evidence>
<dbReference type="AlphaFoldDB" id="A0A6L5YCI5"/>
<reference evidence="6 7" key="1">
    <citation type="submission" date="2019-08" db="EMBL/GenBank/DDBJ databases">
        <title>In-depth cultivation of the pig gut microbiome towards novel bacterial diversity and tailored functional studies.</title>
        <authorList>
            <person name="Wylensek D."/>
            <person name="Hitch T.C.A."/>
            <person name="Clavel T."/>
        </authorList>
    </citation>
    <scope>NUCLEOTIDE SEQUENCE [LARGE SCALE GENOMIC DNA]</scope>
    <source>
        <strain evidence="6 7">SM-530-WT-4B</strain>
    </source>
</reference>
<feature type="modified residue" description="N6-(pyridoxal phosphate)lysine" evidence="4">
    <location>
        <position position="193"/>
    </location>
</feature>
<dbReference type="GO" id="GO:0008483">
    <property type="term" value="F:transaminase activity"/>
    <property type="evidence" value="ECO:0007669"/>
    <property type="project" value="UniProtKB-KW"/>
</dbReference>
<dbReference type="Gene3D" id="3.40.640.10">
    <property type="entry name" value="Type I PLP-dependent aspartate aminotransferase-like (Major domain)"/>
    <property type="match status" value="1"/>
</dbReference>
<dbReference type="SUPFAM" id="SSF53383">
    <property type="entry name" value="PLP-dependent transferases"/>
    <property type="match status" value="1"/>
</dbReference>
<dbReference type="InterPro" id="IPR015422">
    <property type="entry name" value="PyrdxlP-dep_Trfase_small"/>
</dbReference>
<proteinExistence type="inferred from homology"/>
<dbReference type="PIRSF" id="PIRSF000390">
    <property type="entry name" value="PLP_StrS"/>
    <property type="match status" value="1"/>
</dbReference>
<dbReference type="EMBL" id="VUNH01000007">
    <property type="protein sequence ID" value="MST55835.1"/>
    <property type="molecule type" value="Genomic_DNA"/>
</dbReference>
<dbReference type="Pfam" id="PF01041">
    <property type="entry name" value="DegT_DnrJ_EryC1"/>
    <property type="match status" value="1"/>
</dbReference>
<keyword evidence="6" id="KW-0032">Aminotransferase</keyword>
<dbReference type="CDD" id="cd00616">
    <property type="entry name" value="AHBA_syn"/>
    <property type="match status" value="1"/>
</dbReference>
<dbReference type="GO" id="GO:0030170">
    <property type="term" value="F:pyridoxal phosphate binding"/>
    <property type="evidence" value="ECO:0007669"/>
    <property type="project" value="TreeGrafter"/>
</dbReference>
<dbReference type="PANTHER" id="PTHR30244">
    <property type="entry name" value="TRANSAMINASE"/>
    <property type="match status" value="1"/>
</dbReference>